<gene>
    <name evidence="1" type="ORF">LNINA_LOCUS3699</name>
</gene>
<organism evidence="1 2">
    <name type="scientific">Leptosia nina</name>
    <dbReference type="NCBI Taxonomy" id="320188"/>
    <lineage>
        <taxon>Eukaryota</taxon>
        <taxon>Metazoa</taxon>
        <taxon>Ecdysozoa</taxon>
        <taxon>Arthropoda</taxon>
        <taxon>Hexapoda</taxon>
        <taxon>Insecta</taxon>
        <taxon>Pterygota</taxon>
        <taxon>Neoptera</taxon>
        <taxon>Endopterygota</taxon>
        <taxon>Lepidoptera</taxon>
        <taxon>Glossata</taxon>
        <taxon>Ditrysia</taxon>
        <taxon>Papilionoidea</taxon>
        <taxon>Pieridae</taxon>
        <taxon>Pierinae</taxon>
        <taxon>Leptosia</taxon>
    </lineage>
</organism>
<evidence type="ECO:0000313" key="1">
    <source>
        <dbReference type="EMBL" id="CAK1543911.1"/>
    </source>
</evidence>
<sequence length="208" mass="23285">MYITQISSISQKEDVVLKITGTARKRWTALRALLVTCCVPPPDNLNNLLDPHTAREDRCLTLPIADFTARSTPGGGEMSDQKDHIIGVLRHRTAGEGTTATSLLHGHHLNSYGVHPRPTLYFLKHIMSRPNTGTTIIRIRHCRFGRMYGTGLACECACACAFVREDSRERRRPHHACACSICVRLRHFVRLQSVPKLNRPPSAFLLPV</sequence>
<proteinExistence type="predicted"/>
<dbReference type="EMBL" id="CAVLEF010000005">
    <property type="protein sequence ID" value="CAK1543911.1"/>
    <property type="molecule type" value="Genomic_DNA"/>
</dbReference>
<accession>A0AAV1J631</accession>
<dbReference type="Proteomes" id="UP001497472">
    <property type="component" value="Unassembled WGS sequence"/>
</dbReference>
<keyword evidence="2" id="KW-1185">Reference proteome</keyword>
<evidence type="ECO:0000313" key="2">
    <source>
        <dbReference type="Proteomes" id="UP001497472"/>
    </source>
</evidence>
<name>A0AAV1J631_9NEOP</name>
<reference evidence="1 2" key="1">
    <citation type="submission" date="2023-11" db="EMBL/GenBank/DDBJ databases">
        <authorList>
            <person name="Okamura Y."/>
        </authorList>
    </citation>
    <scope>NUCLEOTIDE SEQUENCE [LARGE SCALE GENOMIC DNA]</scope>
</reference>
<protein>
    <submittedName>
        <fullName evidence="1">Uncharacterized protein</fullName>
    </submittedName>
</protein>
<dbReference type="AlphaFoldDB" id="A0AAV1J631"/>
<comment type="caution">
    <text evidence="1">The sequence shown here is derived from an EMBL/GenBank/DDBJ whole genome shotgun (WGS) entry which is preliminary data.</text>
</comment>